<dbReference type="Proteomes" id="UP000249396">
    <property type="component" value="Unassembled WGS sequence"/>
</dbReference>
<evidence type="ECO:0008006" key="3">
    <source>
        <dbReference type="Google" id="ProtNLM"/>
    </source>
</evidence>
<dbReference type="AlphaFoldDB" id="A0A2W4SSI3"/>
<dbReference type="EMBL" id="QJPH01000325">
    <property type="protein sequence ID" value="PZN78080.1"/>
    <property type="molecule type" value="Genomic_DNA"/>
</dbReference>
<accession>A0A2W4SSI3</accession>
<sequence>MKDTARYFKIVTWSDEDQCFIGQCPGIIGPCCHGEDEAQVFHELCQIVEEWIMMMESQGKPLPPPTAGKQLLEQIMMLAA</sequence>
<dbReference type="Gene3D" id="3.30.160.250">
    <property type="match status" value="1"/>
</dbReference>
<organism evidence="1 2">
    <name type="scientific">Candidatus Methylumidiphilus alinenensis</name>
    <dbReference type="NCBI Taxonomy" id="2202197"/>
    <lineage>
        <taxon>Bacteria</taxon>
        <taxon>Pseudomonadati</taxon>
        <taxon>Pseudomonadota</taxon>
        <taxon>Gammaproteobacteria</taxon>
        <taxon>Methylococcales</taxon>
        <taxon>Candidatus Methylumidiphilus</taxon>
    </lineage>
</organism>
<gene>
    <name evidence="1" type="ORF">DM484_13700</name>
</gene>
<reference evidence="1 2" key="1">
    <citation type="journal article" date="2018" name="Aquat. Microb. Ecol.">
        <title>Gammaproteobacterial methanotrophs dominate.</title>
        <authorList>
            <person name="Rissanen A.J."/>
            <person name="Saarenheimo J."/>
            <person name="Tiirola M."/>
            <person name="Peura S."/>
            <person name="Aalto S.L."/>
            <person name="Karvinen A."/>
            <person name="Nykanen H."/>
        </authorList>
    </citation>
    <scope>NUCLEOTIDE SEQUENCE [LARGE SCALE GENOMIC DNA]</scope>
    <source>
        <strain evidence="1">AMbin10</strain>
    </source>
</reference>
<evidence type="ECO:0000313" key="1">
    <source>
        <dbReference type="EMBL" id="PZN78080.1"/>
    </source>
</evidence>
<comment type="caution">
    <text evidence="1">The sequence shown here is derived from an EMBL/GenBank/DDBJ whole genome shotgun (WGS) entry which is preliminary data.</text>
</comment>
<protein>
    <recommendedName>
        <fullName evidence="3">Type II toxin-antitoxin system HicB family antitoxin</fullName>
    </recommendedName>
</protein>
<dbReference type="InterPro" id="IPR035069">
    <property type="entry name" value="TTHA1013/TTHA0281-like"/>
</dbReference>
<evidence type="ECO:0000313" key="2">
    <source>
        <dbReference type="Proteomes" id="UP000249396"/>
    </source>
</evidence>
<name>A0A2W4SSI3_9GAMM</name>
<dbReference type="SUPFAM" id="SSF143100">
    <property type="entry name" value="TTHA1013/TTHA0281-like"/>
    <property type="match status" value="1"/>
</dbReference>
<proteinExistence type="predicted"/>